<protein>
    <submittedName>
        <fullName evidence="1">Uncharacterized protein</fullName>
    </submittedName>
</protein>
<dbReference type="RefSeq" id="WP_401232103.1">
    <property type="nucleotide sequence ID" value="NZ_JBIUVY010000030.1"/>
</dbReference>
<comment type="caution">
    <text evidence="1">The sequence shown here is derived from an EMBL/GenBank/DDBJ whole genome shotgun (WGS) entry which is preliminary data.</text>
</comment>
<gene>
    <name evidence="1" type="ORF">ACIOUF_17630</name>
</gene>
<reference evidence="1 2" key="1">
    <citation type="submission" date="2024-10" db="EMBL/GenBank/DDBJ databases">
        <title>The Natural Products Discovery Center: Release of the First 8490 Sequenced Strains for Exploring Actinobacteria Biosynthetic Diversity.</title>
        <authorList>
            <person name="Kalkreuter E."/>
            <person name="Kautsar S.A."/>
            <person name="Yang D."/>
            <person name="Bader C.D."/>
            <person name="Teijaro C.N."/>
            <person name="Fluegel L."/>
            <person name="Davis C.M."/>
            <person name="Simpson J.R."/>
            <person name="Lauterbach L."/>
            <person name="Steele A.D."/>
            <person name="Gui C."/>
            <person name="Meng S."/>
            <person name="Li G."/>
            <person name="Viehrig K."/>
            <person name="Ye F."/>
            <person name="Su P."/>
            <person name="Kiefer A.F."/>
            <person name="Nichols A."/>
            <person name="Cepeda A.J."/>
            <person name="Yan W."/>
            <person name="Fan B."/>
            <person name="Jiang Y."/>
            <person name="Adhikari A."/>
            <person name="Zheng C.-J."/>
            <person name="Schuster L."/>
            <person name="Cowan T.M."/>
            <person name="Smanski M.J."/>
            <person name="Chevrette M.G."/>
            <person name="De Carvalho L.P.S."/>
            <person name="Shen B."/>
        </authorList>
    </citation>
    <scope>NUCLEOTIDE SEQUENCE [LARGE SCALE GENOMIC DNA]</scope>
    <source>
        <strain evidence="1 2">NPDC087689</strain>
    </source>
</reference>
<name>A0ABW8DLQ5_9PSED</name>
<dbReference type="Proteomes" id="UP001617296">
    <property type="component" value="Unassembled WGS sequence"/>
</dbReference>
<evidence type="ECO:0000313" key="1">
    <source>
        <dbReference type="EMBL" id="MFJ2288153.1"/>
    </source>
</evidence>
<dbReference type="EMBL" id="JBIUVY010000030">
    <property type="protein sequence ID" value="MFJ2288153.1"/>
    <property type="molecule type" value="Genomic_DNA"/>
</dbReference>
<evidence type="ECO:0000313" key="2">
    <source>
        <dbReference type="Proteomes" id="UP001617296"/>
    </source>
</evidence>
<keyword evidence="2" id="KW-1185">Reference proteome</keyword>
<proteinExistence type="predicted"/>
<organism evidence="1 2">
    <name type="scientific">Pseudomonas iridis</name>
    <dbReference type="NCBI Taxonomy" id="2710587"/>
    <lineage>
        <taxon>Bacteria</taxon>
        <taxon>Pseudomonadati</taxon>
        <taxon>Pseudomonadota</taxon>
        <taxon>Gammaproteobacteria</taxon>
        <taxon>Pseudomonadales</taxon>
        <taxon>Pseudomonadaceae</taxon>
        <taxon>Pseudomonas</taxon>
    </lineage>
</organism>
<accession>A0ABW8DLQ5</accession>
<sequence>MKHATAIAKLTQHAQQCEENAAIQSNEGKLTEARLNEQLAADYRVAIEALLAE</sequence>